<proteinExistence type="inferred from homology"/>
<sequence>MKKLGVIGVALFGTLCTVGCGTEHGGSASTSPAANASSTGAGSSSTGKTVTLNFGSYSVTQNVYENQLFPAFQKYWKQKTGQTVKFNASFQGSGSEAQAIANGLPVDVAALSLEADIDKIQQAGLITHNWKDTPTGGMVTDSVVAIGVRKGNPKHIETWADLAKPGVVVDLPNPSSSGGAKWDINAIYYSTLRHGNADQAKSLLESILKNVESLDKSGEASMATFTNGTGDAVVSYENEILESSHNLKSFSEVLPSSTMLIENPIAVVDKNVDADGTRQVAEAFVNWLEGPTAQKIFMEAGFRPVIPQLHAQSKKQFKTPSDLFTVKELGGWSTINNTLYSSNGIWTQVLESR</sequence>
<dbReference type="eggNOG" id="COG1613">
    <property type="taxonomic scope" value="Bacteria"/>
</dbReference>
<keyword evidence="7" id="KW-1185">Reference proteome</keyword>
<dbReference type="PANTHER" id="PTHR30368">
    <property type="entry name" value="SULFATE-BINDING PROTEIN"/>
    <property type="match status" value="1"/>
</dbReference>
<keyword evidence="3" id="KW-0813">Transport</keyword>
<organism evidence="6 7">
    <name type="scientific">Alicyclobacillus acidoterrestris (strain ATCC 49025 / DSM 3922 / CIP 106132 / NCIMB 13137 / GD3B)</name>
    <dbReference type="NCBI Taxonomy" id="1356854"/>
    <lineage>
        <taxon>Bacteria</taxon>
        <taxon>Bacillati</taxon>
        <taxon>Bacillota</taxon>
        <taxon>Bacilli</taxon>
        <taxon>Bacillales</taxon>
        <taxon>Alicyclobacillaceae</taxon>
        <taxon>Alicyclobacillus</taxon>
    </lineage>
</organism>
<protein>
    <submittedName>
        <fullName evidence="6">Sulfate ABC transporter substrate-binding protein</fullName>
    </submittedName>
</protein>
<evidence type="ECO:0000256" key="1">
    <source>
        <dbReference type="ARBA" id="ARBA00004418"/>
    </source>
</evidence>
<accession>T0BZ96</accession>
<dbReference type="KEGG" id="aaco:K1I37_05725"/>
<evidence type="ECO:0000313" key="7">
    <source>
        <dbReference type="Proteomes" id="UP000829401"/>
    </source>
</evidence>
<evidence type="ECO:0000256" key="3">
    <source>
        <dbReference type="ARBA" id="ARBA00022448"/>
    </source>
</evidence>
<keyword evidence="4" id="KW-0732">Signal</keyword>
<dbReference type="OrthoDB" id="9802127at2"/>
<reference evidence="7" key="1">
    <citation type="journal article" date="2022" name="G3 (Bethesda)">
        <title>Unveiling the complete genome sequence of Alicyclobacillus acidoterrestris DSM 3922T, a taint-producing strain.</title>
        <authorList>
            <person name="Leonardo I.C."/>
            <person name="Barreto Crespo M.T."/>
            <person name="Gaspar F.B."/>
        </authorList>
    </citation>
    <scope>NUCLEOTIDE SEQUENCE [LARGE SCALE GENOMIC DNA]</scope>
    <source>
        <strain evidence="7">DSM 3922</strain>
    </source>
</reference>
<keyword evidence="5" id="KW-0574">Periplasm</keyword>
<name>T0BZ96_ALIAG</name>
<comment type="similarity">
    <text evidence="2">Belongs to the prokaryotic sulfate-binding protein family.</text>
</comment>
<gene>
    <name evidence="6" type="ORF">K1I37_05725</name>
</gene>
<evidence type="ECO:0000256" key="4">
    <source>
        <dbReference type="ARBA" id="ARBA00022729"/>
    </source>
</evidence>
<comment type="subcellular location">
    <subcellularLocation>
        <location evidence="1">Periplasm</location>
    </subcellularLocation>
</comment>
<accession>A0A9E6ZMY9</accession>
<dbReference type="Gene3D" id="3.40.190.10">
    <property type="entry name" value="Periplasmic binding protein-like II"/>
    <property type="match status" value="2"/>
</dbReference>
<dbReference type="RefSeq" id="WP_021296691.1">
    <property type="nucleotide sequence ID" value="NZ_AURB01000133.1"/>
</dbReference>
<dbReference type="PANTHER" id="PTHR30368:SF2">
    <property type="entry name" value="SULFATE-BINDING PROTEIN"/>
    <property type="match status" value="1"/>
</dbReference>
<dbReference type="Pfam" id="PF13531">
    <property type="entry name" value="SBP_bac_11"/>
    <property type="match status" value="1"/>
</dbReference>
<dbReference type="InterPro" id="IPR005669">
    <property type="entry name" value="Thiosulph/SO4-bd"/>
</dbReference>
<dbReference type="GO" id="GO:0042597">
    <property type="term" value="C:periplasmic space"/>
    <property type="evidence" value="ECO:0007669"/>
    <property type="project" value="UniProtKB-SubCell"/>
</dbReference>
<dbReference type="NCBIfam" id="TIGR00971">
    <property type="entry name" value="3a0106s03"/>
    <property type="match status" value="1"/>
</dbReference>
<dbReference type="SUPFAM" id="SSF53850">
    <property type="entry name" value="Periplasmic binding protein-like II"/>
    <property type="match status" value="1"/>
</dbReference>
<dbReference type="GO" id="GO:0140104">
    <property type="term" value="F:molecular carrier activity"/>
    <property type="evidence" value="ECO:0007669"/>
    <property type="project" value="InterPro"/>
</dbReference>
<dbReference type="AlphaFoldDB" id="T0BZ96"/>
<evidence type="ECO:0000313" key="6">
    <source>
        <dbReference type="EMBL" id="UNO49991.1"/>
    </source>
</evidence>
<dbReference type="STRING" id="1356854.N007_08135"/>
<dbReference type="Proteomes" id="UP000829401">
    <property type="component" value="Chromosome"/>
</dbReference>
<evidence type="ECO:0000256" key="2">
    <source>
        <dbReference type="ARBA" id="ARBA00006099"/>
    </source>
</evidence>
<dbReference type="EMBL" id="CP080467">
    <property type="protein sequence ID" value="UNO49991.1"/>
    <property type="molecule type" value="Genomic_DNA"/>
</dbReference>
<evidence type="ECO:0000256" key="5">
    <source>
        <dbReference type="ARBA" id="ARBA00022764"/>
    </source>
</evidence>
<dbReference type="GO" id="GO:1902358">
    <property type="term" value="P:sulfate transmembrane transport"/>
    <property type="evidence" value="ECO:0007669"/>
    <property type="project" value="InterPro"/>
</dbReference>